<comment type="caution">
    <text evidence="14">The sequence shown here is derived from an EMBL/GenBank/DDBJ whole genome shotgun (WGS) entry which is preliminary data.</text>
</comment>
<keyword evidence="7 11" id="KW-0560">Oxidoreductase</keyword>
<evidence type="ECO:0000256" key="7">
    <source>
        <dbReference type="ARBA" id="ARBA00023002"/>
    </source>
</evidence>
<dbReference type="InterPro" id="IPR001557">
    <property type="entry name" value="L-lactate/malate_DH"/>
</dbReference>
<evidence type="ECO:0000256" key="11">
    <source>
        <dbReference type="RuleBase" id="RU000496"/>
    </source>
</evidence>
<comment type="catalytic activity">
    <reaction evidence="11">
        <text>(S)-lactate + NAD(+) = pyruvate + NADH + H(+)</text>
        <dbReference type="Rhea" id="RHEA:23444"/>
        <dbReference type="ChEBI" id="CHEBI:15361"/>
        <dbReference type="ChEBI" id="CHEBI:15378"/>
        <dbReference type="ChEBI" id="CHEBI:16651"/>
        <dbReference type="ChEBI" id="CHEBI:57540"/>
        <dbReference type="ChEBI" id="CHEBI:57945"/>
        <dbReference type="EC" id="1.1.1.27"/>
    </reaction>
</comment>
<dbReference type="EMBL" id="MU551697">
    <property type="protein sequence ID" value="KAI5617994.1"/>
    <property type="molecule type" value="Genomic_DNA"/>
</dbReference>
<dbReference type="Gene3D" id="3.90.110.10">
    <property type="entry name" value="Lactate dehydrogenase/glycoside hydrolase, family 4, C-terminal"/>
    <property type="match status" value="1"/>
</dbReference>
<dbReference type="InterPro" id="IPR015955">
    <property type="entry name" value="Lactate_DH/Glyco_Ohase_4_C"/>
</dbReference>
<dbReference type="Gene3D" id="3.40.50.720">
    <property type="entry name" value="NAD(P)-binding Rossmann-like Domain"/>
    <property type="match status" value="1"/>
</dbReference>
<feature type="binding site" evidence="10">
    <location>
        <position position="138"/>
    </location>
    <ligand>
        <name>NAD(+)</name>
        <dbReference type="ChEBI" id="CHEBI:57540"/>
    </ligand>
</feature>
<comment type="similarity">
    <text evidence="3">Belongs to the LDH/MDH superfamily. LDH family.</text>
</comment>
<evidence type="ECO:0000256" key="8">
    <source>
        <dbReference type="ARBA" id="ARBA00023027"/>
    </source>
</evidence>
<evidence type="ECO:0000259" key="12">
    <source>
        <dbReference type="Pfam" id="PF00056"/>
    </source>
</evidence>
<sequence>MLASRGTQMELITDSVLPGHLLHIMASVLEKLITSVSSGPAQPPTNKVTVVGVGQVGMACAVSILLKDLCDELALVDVIEDKLKGEMMDLQHGSLFLKTHKITADKDYAVTANSRIVVVTAGVRQQEGESRLNLVQRNVNIFKHIIPQIIKYSPNCTLVVVSNPVDIMTYVTWKLSGLPKHRVIGSGTNLDSARFRYIMAEKLGIHASSFNGYILGEHGDSSVPVWSGANVAGVNLQKLNPAIGTDQDHENWKDVHKMVVDSAYEVIKLKGYTNWAIGMSVADLTESLVKNLSRVHPVSTMIKGMYGINDEVYLSLPCVLNSSGVTSVINMTLTEGEVGQLRKSAETLWKIQKDLKDL</sequence>
<reference evidence="14" key="1">
    <citation type="submission" date="2018-07" db="EMBL/GenBank/DDBJ databases">
        <title>Comparative genomics of catfishes provides insights into carnivory and benthic adaptation.</title>
        <authorList>
            <person name="Zhang Y."/>
            <person name="Wang D."/>
            <person name="Peng Z."/>
            <person name="Zheng S."/>
            <person name="Shao F."/>
            <person name="Tao W."/>
        </authorList>
    </citation>
    <scope>NUCLEOTIDE SEQUENCE</scope>
    <source>
        <strain evidence="14">Chongqing</strain>
    </source>
</reference>
<evidence type="ECO:0000256" key="6">
    <source>
        <dbReference type="ARBA" id="ARBA00022490"/>
    </source>
</evidence>
<dbReference type="InterPro" id="IPR011304">
    <property type="entry name" value="L-lactate_DH"/>
</dbReference>
<organism evidence="14 15">
    <name type="scientific">Silurus asotus</name>
    <name type="common">Amur catfish</name>
    <name type="synonym">Parasilurus asotus</name>
    <dbReference type="NCBI Taxonomy" id="30991"/>
    <lineage>
        <taxon>Eukaryota</taxon>
        <taxon>Metazoa</taxon>
        <taxon>Chordata</taxon>
        <taxon>Craniata</taxon>
        <taxon>Vertebrata</taxon>
        <taxon>Euteleostomi</taxon>
        <taxon>Actinopterygii</taxon>
        <taxon>Neopterygii</taxon>
        <taxon>Teleostei</taxon>
        <taxon>Ostariophysi</taxon>
        <taxon>Siluriformes</taxon>
        <taxon>Siluridae</taxon>
        <taxon>Silurus</taxon>
    </lineage>
</organism>
<evidence type="ECO:0000256" key="9">
    <source>
        <dbReference type="PIRSR" id="PIRSR000102-1"/>
    </source>
</evidence>
<dbReference type="NCBIfam" id="TIGR01771">
    <property type="entry name" value="L-LDH-NAD"/>
    <property type="match status" value="1"/>
</dbReference>
<dbReference type="SUPFAM" id="SSF51735">
    <property type="entry name" value="NAD(P)-binding Rossmann-fold domains"/>
    <property type="match status" value="1"/>
</dbReference>
<dbReference type="Pfam" id="PF00056">
    <property type="entry name" value="Ldh_1_N"/>
    <property type="match status" value="1"/>
</dbReference>
<dbReference type="FunFam" id="3.90.110.10:FF:000003">
    <property type="entry name" value="L-lactate dehydrogenase A chain"/>
    <property type="match status" value="1"/>
</dbReference>
<evidence type="ECO:0000256" key="4">
    <source>
        <dbReference type="ARBA" id="ARBA00011881"/>
    </source>
</evidence>
<comment type="subunit">
    <text evidence="4">Homotetramer.</text>
</comment>
<evidence type="ECO:0000256" key="5">
    <source>
        <dbReference type="ARBA" id="ARBA00012967"/>
    </source>
</evidence>
<dbReference type="PIRSF" id="PIRSF000102">
    <property type="entry name" value="Lac_mal_DH"/>
    <property type="match status" value="1"/>
</dbReference>
<proteinExistence type="inferred from homology"/>
<evidence type="ECO:0000313" key="15">
    <source>
        <dbReference type="Proteomes" id="UP001205998"/>
    </source>
</evidence>
<dbReference type="NCBIfam" id="NF004863">
    <property type="entry name" value="PRK06223.1"/>
    <property type="match status" value="1"/>
</dbReference>
<evidence type="ECO:0000256" key="3">
    <source>
        <dbReference type="ARBA" id="ARBA00006054"/>
    </source>
</evidence>
<feature type="domain" description="Lactate/malate dehydrogenase N-terminal" evidence="12">
    <location>
        <begin position="47"/>
        <end position="185"/>
    </location>
</feature>
<evidence type="ECO:0000259" key="13">
    <source>
        <dbReference type="Pfam" id="PF02866"/>
    </source>
</evidence>
<dbReference type="InterPro" id="IPR001236">
    <property type="entry name" value="Lactate/malate_DH_N"/>
</dbReference>
<keyword evidence="15" id="KW-1185">Reference proteome</keyword>
<accession>A0AAD5ALK7</accession>
<dbReference type="EC" id="1.1.1.27" evidence="5 11"/>
<dbReference type="GO" id="GO:0005737">
    <property type="term" value="C:cytoplasm"/>
    <property type="evidence" value="ECO:0007669"/>
    <property type="project" value="UniProtKB-SubCell"/>
</dbReference>
<dbReference type="PROSITE" id="PS00064">
    <property type="entry name" value="L_LDH"/>
    <property type="match status" value="1"/>
</dbReference>
<protein>
    <recommendedName>
        <fullName evidence="5 11">L-lactate dehydrogenase</fullName>
        <ecNumber evidence="5 11">1.1.1.27</ecNumber>
    </recommendedName>
</protein>
<dbReference type="GO" id="GO:0004459">
    <property type="term" value="F:L-lactate dehydrogenase (NAD+) activity"/>
    <property type="evidence" value="ECO:0007669"/>
    <property type="project" value="UniProtKB-EC"/>
</dbReference>
<keyword evidence="8 10" id="KW-0520">NAD</keyword>
<feature type="domain" description="Lactate/malate dehydrogenase C-terminal" evidence="13">
    <location>
        <begin position="188"/>
        <end position="354"/>
    </location>
</feature>
<dbReference type="GO" id="GO:0006089">
    <property type="term" value="P:lactate metabolic process"/>
    <property type="evidence" value="ECO:0007669"/>
    <property type="project" value="TreeGrafter"/>
</dbReference>
<dbReference type="NCBIfam" id="NF000824">
    <property type="entry name" value="PRK00066.1"/>
    <property type="match status" value="1"/>
</dbReference>
<name>A0AAD5ALK7_SILAS</name>
<comment type="subcellular location">
    <subcellularLocation>
        <location evidence="1">Cytoplasm</location>
    </subcellularLocation>
</comment>
<feature type="active site" description="Proton acceptor" evidence="9">
    <location>
        <position position="218"/>
    </location>
</feature>
<dbReference type="InterPro" id="IPR022383">
    <property type="entry name" value="Lactate/malate_DH_C"/>
</dbReference>
<evidence type="ECO:0000313" key="14">
    <source>
        <dbReference type="EMBL" id="KAI5617994.1"/>
    </source>
</evidence>
<dbReference type="PANTHER" id="PTHR43128:SF2">
    <property type="entry name" value="L-LACTATE DEHYDROGENASE B CHAIN"/>
    <property type="match status" value="1"/>
</dbReference>
<evidence type="ECO:0000256" key="2">
    <source>
        <dbReference type="ARBA" id="ARBA00004843"/>
    </source>
</evidence>
<dbReference type="PANTHER" id="PTHR43128">
    <property type="entry name" value="L-2-HYDROXYCARBOXYLATE DEHYDROGENASE (NAD(P)(+))"/>
    <property type="match status" value="1"/>
</dbReference>
<dbReference type="Pfam" id="PF02866">
    <property type="entry name" value="Ldh_1_C"/>
    <property type="match status" value="1"/>
</dbReference>
<evidence type="ECO:0000256" key="1">
    <source>
        <dbReference type="ARBA" id="ARBA00004496"/>
    </source>
</evidence>
<feature type="binding site" evidence="10">
    <location>
        <begin position="161"/>
        <end position="163"/>
    </location>
    <ligand>
        <name>NAD(+)</name>
        <dbReference type="ChEBI" id="CHEBI:57540"/>
    </ligand>
</feature>
<feature type="binding site" evidence="10">
    <location>
        <position position="77"/>
    </location>
    <ligand>
        <name>NAD(+)</name>
        <dbReference type="ChEBI" id="CHEBI:57540"/>
    </ligand>
</feature>
<gene>
    <name evidence="14" type="ORF">C0J50_22583</name>
</gene>
<dbReference type="PRINTS" id="PR00086">
    <property type="entry name" value="LLDHDRGNASE"/>
</dbReference>
<comment type="pathway">
    <text evidence="2 11">Fermentation; pyruvate fermentation to lactate; (S)-lactate from pyruvate: step 1/1.</text>
</comment>
<feature type="binding site" evidence="10">
    <location>
        <begin position="52"/>
        <end position="57"/>
    </location>
    <ligand>
        <name>NAD(+)</name>
        <dbReference type="ChEBI" id="CHEBI:57540"/>
    </ligand>
</feature>
<dbReference type="CDD" id="cd05293">
    <property type="entry name" value="LDH_1"/>
    <property type="match status" value="1"/>
</dbReference>
<evidence type="ECO:0000256" key="10">
    <source>
        <dbReference type="PIRSR" id="PIRSR000102-3"/>
    </source>
</evidence>
<dbReference type="SUPFAM" id="SSF56327">
    <property type="entry name" value="LDH C-terminal domain-like"/>
    <property type="match status" value="1"/>
</dbReference>
<dbReference type="Proteomes" id="UP001205998">
    <property type="component" value="Unassembled WGS sequence"/>
</dbReference>
<dbReference type="AlphaFoldDB" id="A0AAD5ALK7"/>
<dbReference type="HAMAP" id="MF_00488">
    <property type="entry name" value="Lactate_dehydrog"/>
    <property type="match status" value="1"/>
</dbReference>
<keyword evidence="6" id="KW-0963">Cytoplasm</keyword>
<dbReference type="FunFam" id="3.40.50.720:FF:000029">
    <property type="entry name" value="L-lactate dehydrogenase A chain"/>
    <property type="match status" value="1"/>
</dbReference>
<dbReference type="InterPro" id="IPR018177">
    <property type="entry name" value="L-lactate_DH_AS"/>
</dbReference>
<dbReference type="InterPro" id="IPR036291">
    <property type="entry name" value="NAD(P)-bd_dom_sf"/>
</dbReference>